<dbReference type="GO" id="GO:0022857">
    <property type="term" value="F:transmembrane transporter activity"/>
    <property type="evidence" value="ECO:0007669"/>
    <property type="project" value="InterPro"/>
</dbReference>
<keyword evidence="3" id="KW-0813">Transport</keyword>
<evidence type="ECO:0000256" key="4">
    <source>
        <dbReference type="ARBA" id="ARBA00022475"/>
    </source>
</evidence>
<dbReference type="InterPro" id="IPR000522">
    <property type="entry name" value="ABC_transptr_permease_BtuC"/>
</dbReference>
<organism evidence="9 10">
    <name type="scientific">Acholeplasma brassicae</name>
    <dbReference type="NCBI Taxonomy" id="61635"/>
    <lineage>
        <taxon>Bacteria</taxon>
        <taxon>Bacillati</taxon>
        <taxon>Mycoplasmatota</taxon>
        <taxon>Mollicutes</taxon>
        <taxon>Acholeplasmatales</taxon>
        <taxon>Acholeplasmataceae</taxon>
        <taxon>Acholeplasma</taxon>
    </lineage>
</organism>
<evidence type="ECO:0000256" key="3">
    <source>
        <dbReference type="ARBA" id="ARBA00022448"/>
    </source>
</evidence>
<feature type="transmembrane region" description="Helical" evidence="8">
    <location>
        <begin position="185"/>
        <end position="202"/>
    </location>
</feature>
<evidence type="ECO:0000313" key="10">
    <source>
        <dbReference type="Proteomes" id="UP000032737"/>
    </source>
</evidence>
<feature type="transmembrane region" description="Helical" evidence="8">
    <location>
        <begin position="233"/>
        <end position="261"/>
    </location>
</feature>
<evidence type="ECO:0000256" key="5">
    <source>
        <dbReference type="ARBA" id="ARBA00022692"/>
    </source>
</evidence>
<dbReference type="PANTHER" id="PTHR30472">
    <property type="entry name" value="FERRIC ENTEROBACTIN TRANSPORT SYSTEM PERMEASE PROTEIN"/>
    <property type="match status" value="1"/>
</dbReference>
<keyword evidence="5 8" id="KW-0812">Transmembrane</keyword>
<feature type="transmembrane region" description="Helical" evidence="8">
    <location>
        <begin position="299"/>
        <end position="318"/>
    </location>
</feature>
<gene>
    <name evidence="9" type="ORF">BN85312330</name>
</gene>
<dbReference type="Proteomes" id="UP000032737">
    <property type="component" value="Chromosome"/>
</dbReference>
<accession>U4KT86</accession>
<dbReference type="Pfam" id="PF01032">
    <property type="entry name" value="FecCD"/>
    <property type="match status" value="1"/>
</dbReference>
<dbReference type="STRING" id="61635.BN85312330"/>
<dbReference type="InterPro" id="IPR037294">
    <property type="entry name" value="ABC_BtuC-like"/>
</dbReference>
<proteinExistence type="inferred from homology"/>
<dbReference type="RefSeq" id="WP_030005114.1">
    <property type="nucleotide sequence ID" value="NC_022549.1"/>
</dbReference>
<evidence type="ECO:0000256" key="1">
    <source>
        <dbReference type="ARBA" id="ARBA00004651"/>
    </source>
</evidence>
<keyword evidence="6 8" id="KW-1133">Transmembrane helix</keyword>
<dbReference type="PANTHER" id="PTHR30472:SF19">
    <property type="entry name" value="PETROBACTIN IMPORT SYSTEM PERMEASE PROTEIN YCLO"/>
    <property type="match status" value="1"/>
</dbReference>
<evidence type="ECO:0000256" key="6">
    <source>
        <dbReference type="ARBA" id="ARBA00022989"/>
    </source>
</evidence>
<protein>
    <submittedName>
        <fullName evidence="9">Iron chelate uptake ABC transporter, permease (YclO-like protein)</fullName>
    </submittedName>
</protein>
<dbReference type="AlphaFoldDB" id="U4KT86"/>
<feature type="transmembrane region" description="Helical" evidence="8">
    <location>
        <begin position="137"/>
        <end position="158"/>
    </location>
</feature>
<name>U4KT86_9MOLU</name>
<reference evidence="9 10" key="1">
    <citation type="journal article" date="2013" name="J. Mol. Microbiol. Biotechnol.">
        <title>Analysis of the Complete Genomes of Acholeplasma brassicae , A. palmae and A. laidlawii and Their Comparison to the Obligate Parasites from ' Candidatus Phytoplasma'.</title>
        <authorList>
            <person name="Kube M."/>
            <person name="Siewert C."/>
            <person name="Migdoll A.M."/>
            <person name="Duduk B."/>
            <person name="Holz S."/>
            <person name="Rabus R."/>
            <person name="Seemuller E."/>
            <person name="Mitrovic J."/>
            <person name="Muller I."/>
            <person name="Buttner C."/>
            <person name="Reinhardt R."/>
        </authorList>
    </citation>
    <scope>NUCLEOTIDE SEQUENCE [LARGE SCALE GENOMIC DNA]</scope>
    <source>
        <strain evidence="10">0502</strain>
    </source>
</reference>
<dbReference type="GO" id="GO:0033214">
    <property type="term" value="P:siderophore-iron import into cell"/>
    <property type="evidence" value="ECO:0007669"/>
    <property type="project" value="TreeGrafter"/>
</dbReference>
<dbReference type="OrthoDB" id="9796260at2"/>
<keyword evidence="4" id="KW-1003">Cell membrane</keyword>
<comment type="subcellular location">
    <subcellularLocation>
        <location evidence="1">Cell membrane</location>
        <topology evidence="1">Multi-pass membrane protein</topology>
    </subcellularLocation>
</comment>
<feature type="transmembrane region" description="Helical" evidence="8">
    <location>
        <begin position="111"/>
        <end position="130"/>
    </location>
</feature>
<evidence type="ECO:0000256" key="7">
    <source>
        <dbReference type="ARBA" id="ARBA00023136"/>
    </source>
</evidence>
<feature type="transmembrane region" description="Helical" evidence="8">
    <location>
        <begin position="48"/>
        <end position="66"/>
    </location>
</feature>
<sequence length="323" mass="36298">MRNRTKTYFIFGAIALSVVVLYLFYWLVGLEQITIGQLTRGLSRRSTRVVAMIMIAAIMAISSLKFQTMTQNRILTPSMIGFDSTFVLTQTVIVFVFGGFSTLISNPYYNFIITTTFMVLFSFLLYGLILRKGKNNLALLLLVGLVFRTLMSSLTSFLSRIIDPDDFVTVVSNTMPSLNNMNTDILWYLALPITLVVMVLMLRDLKYFDIMNLGEDQAKGLGVDYLKVTNRSLVYIAIMISVSTALVGSLTFLGLITVNLARERLKTDFHKPILILSTLAGVIFLVGGQFVLQTFRLNTSLAVFINLIGGLYMIYLLLKENKK</sequence>
<keyword evidence="7 8" id="KW-0472">Membrane</keyword>
<dbReference type="HOGENOM" id="CLU_050494_0_0_14"/>
<dbReference type="KEGG" id="abra:BN85312330"/>
<feature type="transmembrane region" description="Helical" evidence="8">
    <location>
        <begin position="273"/>
        <end position="292"/>
    </location>
</feature>
<evidence type="ECO:0000256" key="2">
    <source>
        <dbReference type="ARBA" id="ARBA00007935"/>
    </source>
</evidence>
<dbReference type="EMBL" id="FO681348">
    <property type="protein sequence ID" value="CCV66254.1"/>
    <property type="molecule type" value="Genomic_DNA"/>
</dbReference>
<dbReference type="GO" id="GO:0005886">
    <property type="term" value="C:plasma membrane"/>
    <property type="evidence" value="ECO:0007669"/>
    <property type="project" value="UniProtKB-SubCell"/>
</dbReference>
<keyword evidence="10" id="KW-1185">Reference proteome</keyword>
<feature type="transmembrane region" description="Helical" evidence="8">
    <location>
        <begin position="7"/>
        <end position="28"/>
    </location>
</feature>
<evidence type="ECO:0000313" key="9">
    <source>
        <dbReference type="EMBL" id="CCV66254.1"/>
    </source>
</evidence>
<evidence type="ECO:0000256" key="8">
    <source>
        <dbReference type="SAM" id="Phobius"/>
    </source>
</evidence>
<dbReference type="SUPFAM" id="SSF81345">
    <property type="entry name" value="ABC transporter involved in vitamin B12 uptake, BtuC"/>
    <property type="match status" value="1"/>
</dbReference>
<dbReference type="Gene3D" id="1.10.3470.10">
    <property type="entry name" value="ABC transporter involved in vitamin B12 uptake, BtuC"/>
    <property type="match status" value="1"/>
</dbReference>
<comment type="similarity">
    <text evidence="2">Belongs to the binding-protein-dependent transport system permease family. FecCD subfamily.</text>
</comment>
<feature type="transmembrane region" description="Helical" evidence="8">
    <location>
        <begin position="86"/>
        <end position="105"/>
    </location>
</feature>